<dbReference type="STRING" id="569882.SAMN04490248_101308"/>
<keyword evidence="2" id="KW-0732">Signal</keyword>
<organism evidence="3 4">
    <name type="scientific">Salinihabitans flavidus</name>
    <dbReference type="NCBI Taxonomy" id="569882"/>
    <lineage>
        <taxon>Bacteria</taxon>
        <taxon>Pseudomonadati</taxon>
        <taxon>Pseudomonadota</taxon>
        <taxon>Alphaproteobacteria</taxon>
        <taxon>Rhodobacterales</taxon>
        <taxon>Roseobacteraceae</taxon>
        <taxon>Salinihabitans</taxon>
    </lineage>
</organism>
<dbReference type="EMBL" id="FODS01000001">
    <property type="protein sequence ID" value="SEO08945.1"/>
    <property type="molecule type" value="Genomic_DNA"/>
</dbReference>
<accession>A0A1H8LUZ9</accession>
<feature type="signal peptide" evidence="2">
    <location>
        <begin position="1"/>
        <end position="26"/>
    </location>
</feature>
<evidence type="ECO:0000256" key="1">
    <source>
        <dbReference type="SAM" id="MobiDB-lite"/>
    </source>
</evidence>
<sequence>MKLKDSTRRYLLAFTTFCAAMSISFAMQSAEASRAADARGKTNKPPASNPKPEQSSHNSRAEPRTADLSLTGVTPTAFLPTPPAERAEPETLPKPPAIRVAAQLDGLGDLPDEEPTPSLGCPVVLVAEPAPAAMVTLTLSADCLGDERATIHHSGMMFTVVTGQDGSLELTVPALSENAVYIASFANGEGAVAQTRVSSLPYYDRAVLQWRGESGLQLHAMEYGASYGGDGHVWKGAPRDLQSVAEGRGGFITLLGNVEVPDARLAEVYTFPHQQAKRDGTIALRIEAEVIEANCESELVAQIIELHGGEKPRMRDLTLDVPECAATGDFLVLKNLLEDLTIASKK</sequence>
<protein>
    <recommendedName>
        <fullName evidence="5">Translocase</fullName>
    </recommendedName>
</protein>
<feature type="region of interest" description="Disordered" evidence="1">
    <location>
        <begin position="34"/>
        <end position="94"/>
    </location>
</feature>
<evidence type="ECO:0008006" key="5">
    <source>
        <dbReference type="Google" id="ProtNLM"/>
    </source>
</evidence>
<name>A0A1H8LUZ9_9RHOB</name>
<evidence type="ECO:0000313" key="4">
    <source>
        <dbReference type="Proteomes" id="UP000198893"/>
    </source>
</evidence>
<evidence type="ECO:0000256" key="2">
    <source>
        <dbReference type="SAM" id="SignalP"/>
    </source>
</evidence>
<keyword evidence="4" id="KW-1185">Reference proteome</keyword>
<dbReference type="AlphaFoldDB" id="A0A1H8LUZ9"/>
<dbReference type="Proteomes" id="UP000198893">
    <property type="component" value="Unassembled WGS sequence"/>
</dbReference>
<proteinExistence type="predicted"/>
<reference evidence="3 4" key="1">
    <citation type="submission" date="2016-10" db="EMBL/GenBank/DDBJ databases">
        <authorList>
            <person name="de Groot N.N."/>
        </authorList>
    </citation>
    <scope>NUCLEOTIDE SEQUENCE [LARGE SCALE GENOMIC DNA]</scope>
    <source>
        <strain evidence="3 4">DSM 27842</strain>
    </source>
</reference>
<evidence type="ECO:0000313" key="3">
    <source>
        <dbReference type="EMBL" id="SEO08945.1"/>
    </source>
</evidence>
<gene>
    <name evidence="3" type="ORF">SAMN04490248_101308</name>
</gene>
<feature type="chain" id="PRO_5011749216" description="Translocase" evidence="2">
    <location>
        <begin position="27"/>
        <end position="346"/>
    </location>
</feature>